<evidence type="ECO:0000313" key="7">
    <source>
        <dbReference type="EMBL" id="KAK9917871.1"/>
    </source>
</evidence>
<gene>
    <name evidence="7" type="ORF">WJX75_009097</name>
</gene>
<organism evidence="7 8">
    <name type="scientific">Coccomyxa subellipsoidea</name>
    <dbReference type="NCBI Taxonomy" id="248742"/>
    <lineage>
        <taxon>Eukaryota</taxon>
        <taxon>Viridiplantae</taxon>
        <taxon>Chlorophyta</taxon>
        <taxon>core chlorophytes</taxon>
        <taxon>Trebouxiophyceae</taxon>
        <taxon>Trebouxiophyceae incertae sedis</taxon>
        <taxon>Coccomyxaceae</taxon>
        <taxon>Coccomyxa</taxon>
    </lineage>
</organism>
<feature type="transmembrane region" description="Helical" evidence="6">
    <location>
        <begin position="86"/>
        <end position="105"/>
    </location>
</feature>
<evidence type="ECO:0000256" key="3">
    <source>
        <dbReference type="ARBA" id="ARBA00022692"/>
    </source>
</evidence>
<accession>A0ABR2Z2B8</accession>
<keyword evidence="5 6" id="KW-0472">Membrane</keyword>
<dbReference type="EMBL" id="JALJOT010000002">
    <property type="protein sequence ID" value="KAK9917871.1"/>
    <property type="molecule type" value="Genomic_DNA"/>
</dbReference>
<dbReference type="PANTHER" id="PTHR11266">
    <property type="entry name" value="PEROXISOMAL MEMBRANE PROTEIN 2, PXMP2 MPV17"/>
    <property type="match status" value="1"/>
</dbReference>
<evidence type="ECO:0000256" key="5">
    <source>
        <dbReference type="ARBA" id="ARBA00023136"/>
    </source>
</evidence>
<dbReference type="Proteomes" id="UP001491310">
    <property type="component" value="Unassembled WGS sequence"/>
</dbReference>
<comment type="caution">
    <text evidence="7">The sequence shown here is derived from an EMBL/GenBank/DDBJ whole genome shotgun (WGS) entry which is preliminary data.</text>
</comment>
<evidence type="ECO:0000256" key="6">
    <source>
        <dbReference type="RuleBase" id="RU363053"/>
    </source>
</evidence>
<comment type="similarity">
    <text evidence="2 6">Belongs to the peroxisomal membrane protein PXMP2/4 family.</text>
</comment>
<keyword evidence="3 6" id="KW-0812">Transmembrane</keyword>
<reference evidence="7 8" key="1">
    <citation type="journal article" date="2024" name="Nat. Commun.">
        <title>Phylogenomics reveals the evolutionary origins of lichenization in chlorophyte algae.</title>
        <authorList>
            <person name="Puginier C."/>
            <person name="Libourel C."/>
            <person name="Otte J."/>
            <person name="Skaloud P."/>
            <person name="Haon M."/>
            <person name="Grisel S."/>
            <person name="Petersen M."/>
            <person name="Berrin J.G."/>
            <person name="Delaux P.M."/>
            <person name="Dal Grande F."/>
            <person name="Keller J."/>
        </authorList>
    </citation>
    <scope>NUCLEOTIDE SEQUENCE [LARGE SCALE GENOMIC DNA]</scope>
    <source>
        <strain evidence="7 8">SAG 216-7</strain>
    </source>
</reference>
<evidence type="ECO:0000256" key="1">
    <source>
        <dbReference type="ARBA" id="ARBA00004141"/>
    </source>
</evidence>
<feature type="transmembrane region" description="Helical" evidence="6">
    <location>
        <begin position="125"/>
        <end position="146"/>
    </location>
</feature>
<name>A0ABR2Z2B8_9CHLO</name>
<keyword evidence="8" id="KW-1185">Reference proteome</keyword>
<proteinExistence type="inferred from homology"/>
<dbReference type="InterPro" id="IPR007248">
    <property type="entry name" value="Mpv17_PMP22"/>
</dbReference>
<comment type="subcellular location">
    <subcellularLocation>
        <location evidence="1">Membrane</location>
        <topology evidence="1">Multi-pass membrane protein</topology>
    </subcellularLocation>
</comment>
<evidence type="ECO:0000313" key="8">
    <source>
        <dbReference type="Proteomes" id="UP001491310"/>
    </source>
</evidence>
<feature type="transmembrane region" description="Helical" evidence="6">
    <location>
        <begin position="167"/>
        <end position="183"/>
    </location>
</feature>
<sequence>MRGFGAASFRHFGPLGPRRPLRCEASRSSSSSSSTNVQPGVGNAVLKAALTTGALTLAGDLLAQSFTQRHGTRLPGQSKGFDGVRAARMGGFGFAFYGPYQHFWYKYLDKLFPTKSVPHFASKVFLNQAALGPVVLSAVLLWNYALTKQMEKLPEKVKRDFVPTLMNGWKFWVPASMVNFYLVPLPYRVLYMSTCGLFWTGYLSYTSN</sequence>
<protein>
    <submittedName>
        <fullName evidence="7">Uncharacterized protein</fullName>
    </submittedName>
</protein>
<dbReference type="Pfam" id="PF04117">
    <property type="entry name" value="Mpv17_PMP22"/>
    <property type="match status" value="1"/>
</dbReference>
<keyword evidence="4 6" id="KW-1133">Transmembrane helix</keyword>
<evidence type="ECO:0000256" key="2">
    <source>
        <dbReference type="ARBA" id="ARBA00006824"/>
    </source>
</evidence>
<evidence type="ECO:0000256" key="4">
    <source>
        <dbReference type="ARBA" id="ARBA00022989"/>
    </source>
</evidence>
<dbReference type="PANTHER" id="PTHR11266:SF91">
    <property type="entry name" value="EXPRESSED PROTEIN"/>
    <property type="match status" value="1"/>
</dbReference>